<reference evidence="2" key="1">
    <citation type="submission" date="2021-07" db="EMBL/GenBank/DDBJ databases">
        <authorList>
            <person name="Catto M.A."/>
            <person name="Jacobson A."/>
            <person name="Kennedy G."/>
            <person name="Labadie P."/>
            <person name="Hunt B.G."/>
            <person name="Srinivasan R."/>
        </authorList>
    </citation>
    <scope>NUCLEOTIDE SEQUENCE</scope>
    <source>
        <strain evidence="2">PL_HMW_Pooled</strain>
        <tissue evidence="2">Head</tissue>
    </source>
</reference>
<keyword evidence="1" id="KW-0732">Signal</keyword>
<feature type="signal peptide" evidence="1">
    <location>
        <begin position="1"/>
        <end position="26"/>
    </location>
</feature>
<sequence>MRCQAAAPLALLCAVVLALLLASASAAPGPGRQVQTKPRTIRGFKNVVLSTARNFGKRAGASVDGAGSQGEFVDEATMQANGAEYQRAPANSFPVQWFVEEIQSNPELARSVVRKFIDENQDGELSAEELLRPVY</sequence>
<reference evidence="2" key="2">
    <citation type="journal article" date="2023" name="BMC Genomics">
        <title>Pest status, molecular evolution, and epigenetic factors derived from the genome assembly of Frankliniella fusca, a thysanopteran phytovirus vector.</title>
        <authorList>
            <person name="Catto M.A."/>
            <person name="Labadie P.E."/>
            <person name="Jacobson A.L."/>
            <person name="Kennedy G.G."/>
            <person name="Srinivasan R."/>
            <person name="Hunt B.G."/>
        </authorList>
    </citation>
    <scope>NUCLEOTIDE SEQUENCE</scope>
    <source>
        <strain evidence="2">PL_HMW_Pooled</strain>
    </source>
</reference>
<protein>
    <submittedName>
        <fullName evidence="2">Allatotropin</fullName>
    </submittedName>
</protein>
<dbReference type="PROSITE" id="PS00018">
    <property type="entry name" value="EF_HAND_1"/>
    <property type="match status" value="1"/>
</dbReference>
<dbReference type="Proteomes" id="UP001219518">
    <property type="component" value="Unassembled WGS sequence"/>
</dbReference>
<evidence type="ECO:0000256" key="1">
    <source>
        <dbReference type="SAM" id="SignalP"/>
    </source>
</evidence>
<accession>A0AAE1LIQ1</accession>
<dbReference type="InterPro" id="IPR018247">
    <property type="entry name" value="EF_Hand_1_Ca_BS"/>
</dbReference>
<feature type="chain" id="PRO_5042133996" evidence="1">
    <location>
        <begin position="27"/>
        <end position="135"/>
    </location>
</feature>
<dbReference type="EMBL" id="JAHWGI010001046">
    <property type="protein sequence ID" value="KAK3921711.1"/>
    <property type="molecule type" value="Genomic_DNA"/>
</dbReference>
<dbReference type="AlphaFoldDB" id="A0AAE1LIQ1"/>
<proteinExistence type="predicted"/>
<comment type="caution">
    <text evidence="2">The sequence shown here is derived from an EMBL/GenBank/DDBJ whole genome shotgun (WGS) entry which is preliminary data.</text>
</comment>
<organism evidence="2 3">
    <name type="scientific">Frankliniella fusca</name>
    <dbReference type="NCBI Taxonomy" id="407009"/>
    <lineage>
        <taxon>Eukaryota</taxon>
        <taxon>Metazoa</taxon>
        <taxon>Ecdysozoa</taxon>
        <taxon>Arthropoda</taxon>
        <taxon>Hexapoda</taxon>
        <taxon>Insecta</taxon>
        <taxon>Pterygota</taxon>
        <taxon>Neoptera</taxon>
        <taxon>Paraneoptera</taxon>
        <taxon>Thysanoptera</taxon>
        <taxon>Terebrantia</taxon>
        <taxon>Thripoidea</taxon>
        <taxon>Thripidae</taxon>
        <taxon>Frankliniella</taxon>
    </lineage>
</organism>
<evidence type="ECO:0000313" key="2">
    <source>
        <dbReference type="EMBL" id="KAK3921711.1"/>
    </source>
</evidence>
<gene>
    <name evidence="2" type="ORF">KUF71_010896</name>
</gene>
<name>A0AAE1LIQ1_9NEOP</name>
<keyword evidence="3" id="KW-1185">Reference proteome</keyword>
<evidence type="ECO:0000313" key="3">
    <source>
        <dbReference type="Proteomes" id="UP001219518"/>
    </source>
</evidence>